<keyword evidence="10" id="KW-1185">Reference proteome</keyword>
<proteinExistence type="predicted"/>
<sequence length="637" mass="73515">MENNRKKSYLWNHFTVTASDSKYATCNICNLKISRGSHNPKLQSLSGLSSHLRSRHPHLTLKNLLTEKEILTTTGSPENIPTSDQLEPITIKKRTIPLFDIRSKRQRTEMLQFTMSGWVDNISKINSNSKEGLKFHKSIFEMIILDLQPWSIVNIPGFLRHHAVFTPHFDIGSEKYYRSMLNPAYEKIKLATKVMLIEKNAETVSISLDAWSSFHHEYLGMMAHFISEKWERIKFCLSCSKFDEKHTASNIFQRLENVVKEWELKDKITVCLRDNAANVKAAFKDPQCVYKSAGCLNHSLQLVIKKELFSLQSAVNLIEKCQKLCTHASFSNSFFAELYKQQEVQMNNFDRLGLKNDVPTRWNSTYYMLERILYLKSVIATTLLIRPSCGIEFTVQDWNLCEKLVNILAIFEDATKLLSGKDACISACIPIVTTILKSFEVPSDEEEVMGMKNALKKAMEARFFDLETIDHFAIATLLDPRFKHHFFRSQEAFQATKKQVFLELESYNLSQNETIPVMKTTSIENTGLSSMMQNIIAQSQSTNSKNPTSKLAKEVLNEYLESPTSSCCLEFWKEYEEKTTLKAKFGLAKVAKRFLTPPPTPPKLKDCFQLLEKFFQMKETDFCQKTWKKFYSVEEIF</sequence>
<dbReference type="InterPro" id="IPR003656">
    <property type="entry name" value="Znf_BED"/>
</dbReference>
<evidence type="ECO:0000256" key="2">
    <source>
        <dbReference type="ARBA" id="ARBA00022723"/>
    </source>
</evidence>
<protein>
    <submittedName>
        <fullName evidence="11">Zinc finger BED domain-containing protein 4-like</fullName>
    </submittedName>
</protein>
<dbReference type="SMART" id="SM00614">
    <property type="entry name" value="ZnF_BED"/>
    <property type="match status" value="1"/>
</dbReference>
<dbReference type="RefSeq" id="XP_065664390.1">
    <property type="nucleotide sequence ID" value="XM_065808318.1"/>
</dbReference>
<evidence type="ECO:0000256" key="3">
    <source>
        <dbReference type="ARBA" id="ARBA00022771"/>
    </source>
</evidence>
<dbReference type="InterPro" id="IPR036236">
    <property type="entry name" value="Znf_C2H2_sf"/>
</dbReference>
<keyword evidence="6" id="KW-0804">Transcription</keyword>
<keyword evidence="2" id="KW-0479">Metal-binding</keyword>
<evidence type="ECO:0000256" key="4">
    <source>
        <dbReference type="ARBA" id="ARBA00022833"/>
    </source>
</evidence>
<evidence type="ECO:0000256" key="7">
    <source>
        <dbReference type="ARBA" id="ARBA00023242"/>
    </source>
</evidence>
<keyword evidence="3 8" id="KW-0863">Zinc-finger</keyword>
<dbReference type="InterPro" id="IPR012337">
    <property type="entry name" value="RNaseH-like_sf"/>
</dbReference>
<dbReference type="GeneID" id="136086051"/>
<dbReference type="PANTHER" id="PTHR46481">
    <property type="entry name" value="ZINC FINGER BED DOMAIN-CONTAINING PROTEIN 4"/>
    <property type="match status" value="1"/>
</dbReference>
<keyword evidence="4" id="KW-0862">Zinc</keyword>
<comment type="subcellular location">
    <subcellularLocation>
        <location evidence="1">Nucleus</location>
    </subcellularLocation>
</comment>
<evidence type="ECO:0000256" key="6">
    <source>
        <dbReference type="ARBA" id="ARBA00023163"/>
    </source>
</evidence>
<evidence type="ECO:0000259" key="9">
    <source>
        <dbReference type="PROSITE" id="PS50808"/>
    </source>
</evidence>
<dbReference type="SUPFAM" id="SSF53098">
    <property type="entry name" value="Ribonuclease H-like"/>
    <property type="match status" value="1"/>
</dbReference>
<feature type="domain" description="BED-type" evidence="9">
    <location>
        <begin position="5"/>
        <end position="63"/>
    </location>
</feature>
<evidence type="ECO:0000256" key="5">
    <source>
        <dbReference type="ARBA" id="ARBA00023015"/>
    </source>
</evidence>
<evidence type="ECO:0000256" key="1">
    <source>
        <dbReference type="ARBA" id="ARBA00004123"/>
    </source>
</evidence>
<organism evidence="10 11">
    <name type="scientific">Hydra vulgaris</name>
    <name type="common">Hydra</name>
    <name type="synonym">Hydra attenuata</name>
    <dbReference type="NCBI Taxonomy" id="6087"/>
    <lineage>
        <taxon>Eukaryota</taxon>
        <taxon>Metazoa</taxon>
        <taxon>Cnidaria</taxon>
        <taxon>Hydrozoa</taxon>
        <taxon>Hydroidolina</taxon>
        <taxon>Anthoathecata</taxon>
        <taxon>Aplanulata</taxon>
        <taxon>Hydridae</taxon>
        <taxon>Hydra</taxon>
    </lineage>
</organism>
<dbReference type="Pfam" id="PF02892">
    <property type="entry name" value="zf-BED"/>
    <property type="match status" value="1"/>
</dbReference>
<reference evidence="11" key="1">
    <citation type="submission" date="2025-08" db="UniProtKB">
        <authorList>
            <consortium name="RefSeq"/>
        </authorList>
    </citation>
    <scope>IDENTIFICATION</scope>
</reference>
<evidence type="ECO:0000313" key="10">
    <source>
        <dbReference type="Proteomes" id="UP001652625"/>
    </source>
</evidence>
<dbReference type="SUPFAM" id="SSF57667">
    <property type="entry name" value="beta-beta-alpha zinc fingers"/>
    <property type="match status" value="1"/>
</dbReference>
<evidence type="ECO:0000256" key="8">
    <source>
        <dbReference type="PROSITE-ProRule" id="PRU00027"/>
    </source>
</evidence>
<dbReference type="PROSITE" id="PS50808">
    <property type="entry name" value="ZF_BED"/>
    <property type="match status" value="1"/>
</dbReference>
<evidence type="ECO:0000313" key="11">
    <source>
        <dbReference type="RefSeq" id="XP_065664390.1"/>
    </source>
</evidence>
<dbReference type="PANTHER" id="PTHR46481:SF10">
    <property type="entry name" value="ZINC FINGER BED DOMAIN-CONTAINING PROTEIN 39"/>
    <property type="match status" value="1"/>
</dbReference>
<dbReference type="InterPro" id="IPR052035">
    <property type="entry name" value="ZnF_BED_domain_contain"/>
</dbReference>
<name>A0ABM4CR96_HYDVU</name>
<gene>
    <name evidence="11" type="primary">LOC136086051</name>
</gene>
<accession>A0ABM4CR96</accession>
<dbReference type="Proteomes" id="UP001652625">
    <property type="component" value="Chromosome 10"/>
</dbReference>
<keyword evidence="7" id="KW-0539">Nucleus</keyword>
<keyword evidence="5" id="KW-0805">Transcription regulation</keyword>